<keyword evidence="1" id="KW-0812">Transmembrane</keyword>
<feature type="transmembrane region" description="Helical" evidence="1">
    <location>
        <begin position="12"/>
        <end position="39"/>
    </location>
</feature>
<evidence type="ECO:0000256" key="1">
    <source>
        <dbReference type="SAM" id="Phobius"/>
    </source>
</evidence>
<proteinExistence type="predicted"/>
<reference evidence="2 3" key="1">
    <citation type="submission" date="2016-03" db="EMBL/GenBank/DDBJ databases">
        <title>Comparative genomics of the ectomycorrhizal sister species Rhizopogon vinicolor and Rhizopogon vesiculosus (Basidiomycota: Boletales) reveals a divergence of the mating type B locus.</title>
        <authorList>
            <person name="Mujic A.B."/>
            <person name="Kuo A."/>
            <person name="Tritt A."/>
            <person name="Lipzen A."/>
            <person name="Chen C."/>
            <person name="Johnson J."/>
            <person name="Sharma A."/>
            <person name="Barry K."/>
            <person name="Grigoriev I.V."/>
            <person name="Spatafora J.W."/>
        </authorList>
    </citation>
    <scope>NUCLEOTIDE SEQUENCE [LARGE SCALE GENOMIC DNA]</scope>
    <source>
        <strain evidence="2 3">AM-OR11-056</strain>
    </source>
</reference>
<name>A0A1J8Q1E5_9AGAM</name>
<organism evidence="2 3">
    <name type="scientific">Rhizopogon vesiculosus</name>
    <dbReference type="NCBI Taxonomy" id="180088"/>
    <lineage>
        <taxon>Eukaryota</taxon>
        <taxon>Fungi</taxon>
        <taxon>Dikarya</taxon>
        <taxon>Basidiomycota</taxon>
        <taxon>Agaricomycotina</taxon>
        <taxon>Agaricomycetes</taxon>
        <taxon>Agaricomycetidae</taxon>
        <taxon>Boletales</taxon>
        <taxon>Suillineae</taxon>
        <taxon>Rhizopogonaceae</taxon>
        <taxon>Rhizopogon</taxon>
    </lineage>
</organism>
<evidence type="ECO:0000313" key="2">
    <source>
        <dbReference type="EMBL" id="OJA15398.1"/>
    </source>
</evidence>
<keyword evidence="1" id="KW-0472">Membrane</keyword>
<evidence type="ECO:0000313" key="3">
    <source>
        <dbReference type="Proteomes" id="UP000183567"/>
    </source>
</evidence>
<accession>A0A1J8Q1E5</accession>
<gene>
    <name evidence="2" type="ORF">AZE42_13657</name>
</gene>
<dbReference type="AlphaFoldDB" id="A0A1J8Q1E5"/>
<sequence length="104" mass="11684">MSFFIAMKESYIWVGLYAIIANGFEFKFLASIVSISQLIEDVNSRCCRLNGRLVLRDMASEGSRMQTLNNASEGPRTSQSVVINDTRTVEISPQKYDGFDAMEC</sequence>
<comment type="caution">
    <text evidence="2">The sequence shown here is derived from an EMBL/GenBank/DDBJ whole genome shotgun (WGS) entry which is preliminary data.</text>
</comment>
<dbReference type="Proteomes" id="UP000183567">
    <property type="component" value="Unassembled WGS sequence"/>
</dbReference>
<dbReference type="EMBL" id="LVVM01003155">
    <property type="protein sequence ID" value="OJA15398.1"/>
    <property type="molecule type" value="Genomic_DNA"/>
</dbReference>
<dbReference type="OrthoDB" id="2673531at2759"/>
<protein>
    <submittedName>
        <fullName evidence="2">Uncharacterized protein</fullName>
    </submittedName>
</protein>
<keyword evidence="3" id="KW-1185">Reference proteome</keyword>
<keyword evidence="1" id="KW-1133">Transmembrane helix</keyword>